<accession>A0A0K2VKF1</accession>
<organism evidence="1">
    <name type="scientific">Lepeophtheirus salmonis</name>
    <name type="common">Salmon louse</name>
    <name type="synonym">Caligus salmonis</name>
    <dbReference type="NCBI Taxonomy" id="72036"/>
    <lineage>
        <taxon>Eukaryota</taxon>
        <taxon>Metazoa</taxon>
        <taxon>Ecdysozoa</taxon>
        <taxon>Arthropoda</taxon>
        <taxon>Crustacea</taxon>
        <taxon>Multicrustacea</taxon>
        <taxon>Hexanauplia</taxon>
        <taxon>Copepoda</taxon>
        <taxon>Siphonostomatoida</taxon>
        <taxon>Caligidae</taxon>
        <taxon>Lepeophtheirus</taxon>
    </lineage>
</organism>
<dbReference type="EMBL" id="HACA01033563">
    <property type="protein sequence ID" value="CDW50924.1"/>
    <property type="molecule type" value="Transcribed_RNA"/>
</dbReference>
<dbReference type="AlphaFoldDB" id="A0A0K2VKF1"/>
<proteinExistence type="predicted"/>
<protein>
    <submittedName>
        <fullName evidence="1">Uncharacterized protein</fullName>
    </submittedName>
</protein>
<evidence type="ECO:0000313" key="1">
    <source>
        <dbReference type="EMBL" id="CDW50924.1"/>
    </source>
</evidence>
<sequence length="30" mass="3577">MQSLQQLWLLIGHTYSTFECSIHILYVHNT</sequence>
<reference evidence="1" key="1">
    <citation type="submission" date="2014-05" db="EMBL/GenBank/DDBJ databases">
        <authorList>
            <person name="Chronopoulou M."/>
        </authorList>
    </citation>
    <scope>NUCLEOTIDE SEQUENCE</scope>
    <source>
        <tissue evidence="1">Whole organism</tissue>
    </source>
</reference>
<name>A0A0K2VKF1_LEPSM</name>